<dbReference type="SUPFAM" id="SSF52540">
    <property type="entry name" value="P-loop containing nucleoside triphosphate hydrolases"/>
    <property type="match status" value="1"/>
</dbReference>
<dbReference type="AlphaFoldDB" id="A0A7C3VJ89"/>
<dbReference type="Pfam" id="PF00931">
    <property type="entry name" value="NB-ARC"/>
    <property type="match status" value="1"/>
</dbReference>
<feature type="domain" description="NB-ARC" evidence="2">
    <location>
        <begin position="156"/>
        <end position="247"/>
    </location>
</feature>
<sequence>MNLEEVLKLADELVFAHTGKHLNDLQEKILRRTWEDEDYREIATASNRSEDRVRQVGAELWQILTEQLGEKVNKSNFRSAMQRFQVSLFSSKSIVAQQLQNSPVNFCLDNNKHPPHLTNPHSPHQGTSQPKPKVKLHQDLSEMPQLGALSDRASELQTLHHWILQQNCHLVAINGLSGMGKTALAVQLTQSIQHQFDYVVWRTLDNTTTFAHFQADLIDLFSHHHKPTTLLKHLQKHRCFIILDDIHHLFSSGELAGHYKPSCEEYRTFFKQIDQLSHNSCVLLVGWEQPRELAQHQNKNTHIRTLTLTGLNPPACLEIFQDGEVTAAGDWEDLIHHYQGNPLWLKCAATLIEESGCSLTEFLQNDTISLPEDLKDILHQQYHRLSEIEKQVMSLLAEETESVSLAKLLEKGQILSSDLLNVLQSLSRRCFVEKTSNVYTISPVLRQYIKELDSL</sequence>
<accession>A0A7C3VJ89</accession>
<feature type="domain" description="vWA-MoxR associated protein N-terminal HTH" evidence="3">
    <location>
        <begin position="1"/>
        <end position="83"/>
    </location>
</feature>
<dbReference type="PRINTS" id="PR00364">
    <property type="entry name" value="DISEASERSIST"/>
</dbReference>
<evidence type="ECO:0000259" key="2">
    <source>
        <dbReference type="Pfam" id="PF00931"/>
    </source>
</evidence>
<dbReference type="InterPro" id="IPR013324">
    <property type="entry name" value="RNA_pol_sigma_r3/r4-like"/>
</dbReference>
<dbReference type="EMBL" id="DSPX01000194">
    <property type="protein sequence ID" value="HGG02653.1"/>
    <property type="molecule type" value="Genomic_DNA"/>
</dbReference>
<name>A0A7C3VJ89_9CYAN</name>
<feature type="compositionally biased region" description="Polar residues" evidence="1">
    <location>
        <begin position="119"/>
        <end position="130"/>
    </location>
</feature>
<reference evidence="4" key="1">
    <citation type="journal article" date="2020" name="mSystems">
        <title>Genome- and Community-Level Interaction Insights into Carbon Utilization and Element Cycling Functions of Hydrothermarchaeota in Hydrothermal Sediment.</title>
        <authorList>
            <person name="Zhou Z."/>
            <person name="Liu Y."/>
            <person name="Xu W."/>
            <person name="Pan J."/>
            <person name="Luo Z.H."/>
            <person name="Li M."/>
        </authorList>
    </citation>
    <scope>NUCLEOTIDE SEQUENCE [LARGE SCALE GENOMIC DNA]</scope>
    <source>
        <strain evidence="4">SpSt-374</strain>
    </source>
</reference>
<evidence type="ECO:0000313" key="4">
    <source>
        <dbReference type="EMBL" id="HGG02653.1"/>
    </source>
</evidence>
<protein>
    <submittedName>
        <fullName evidence="4">AAA family ATPase</fullName>
    </submittedName>
</protein>
<dbReference type="InterPro" id="IPR058651">
    <property type="entry name" value="HTH_VMAP-M9"/>
</dbReference>
<evidence type="ECO:0000256" key="1">
    <source>
        <dbReference type="SAM" id="MobiDB-lite"/>
    </source>
</evidence>
<dbReference type="GO" id="GO:0043531">
    <property type="term" value="F:ADP binding"/>
    <property type="evidence" value="ECO:0007669"/>
    <property type="project" value="InterPro"/>
</dbReference>
<proteinExistence type="predicted"/>
<feature type="region of interest" description="Disordered" evidence="1">
    <location>
        <begin position="111"/>
        <end position="132"/>
    </location>
</feature>
<dbReference type="Pfam" id="PF26355">
    <property type="entry name" value="HTH_VMAP-M9"/>
    <property type="match status" value="1"/>
</dbReference>
<dbReference type="Gene3D" id="3.40.50.300">
    <property type="entry name" value="P-loop containing nucleotide triphosphate hydrolases"/>
    <property type="match status" value="1"/>
</dbReference>
<dbReference type="InterPro" id="IPR027417">
    <property type="entry name" value="P-loop_NTPase"/>
</dbReference>
<evidence type="ECO:0000259" key="3">
    <source>
        <dbReference type="Pfam" id="PF26355"/>
    </source>
</evidence>
<organism evidence="4">
    <name type="scientific">Planktothricoides sp. SpSt-374</name>
    <dbReference type="NCBI Taxonomy" id="2282167"/>
    <lineage>
        <taxon>Bacteria</taxon>
        <taxon>Bacillati</taxon>
        <taxon>Cyanobacteriota</taxon>
        <taxon>Cyanophyceae</taxon>
        <taxon>Oscillatoriophycideae</taxon>
        <taxon>Oscillatoriales</taxon>
        <taxon>Oscillatoriaceae</taxon>
        <taxon>Planktothricoides</taxon>
    </lineage>
</organism>
<dbReference type="InterPro" id="IPR002182">
    <property type="entry name" value="NB-ARC"/>
</dbReference>
<comment type="caution">
    <text evidence="4">The sequence shown here is derived from an EMBL/GenBank/DDBJ whole genome shotgun (WGS) entry which is preliminary data.</text>
</comment>
<dbReference type="SUPFAM" id="SSF88659">
    <property type="entry name" value="Sigma3 and sigma4 domains of RNA polymerase sigma factors"/>
    <property type="match status" value="1"/>
</dbReference>
<gene>
    <name evidence="4" type="ORF">ENR15_18920</name>
</gene>